<organism evidence="4 5">
    <name type="scientific">Spiroplasma clarkii</name>
    <dbReference type="NCBI Taxonomy" id="2139"/>
    <lineage>
        <taxon>Bacteria</taxon>
        <taxon>Bacillati</taxon>
        <taxon>Mycoplasmatota</taxon>
        <taxon>Mollicutes</taxon>
        <taxon>Entomoplasmatales</taxon>
        <taxon>Spiroplasmataceae</taxon>
        <taxon>Spiroplasma</taxon>
    </lineage>
</organism>
<dbReference type="GO" id="GO:0005829">
    <property type="term" value="C:cytosol"/>
    <property type="evidence" value="ECO:0007669"/>
    <property type="project" value="TreeGrafter"/>
</dbReference>
<evidence type="ECO:0000259" key="3">
    <source>
        <dbReference type="SMART" id="SM01007"/>
    </source>
</evidence>
<dbReference type="SUPFAM" id="SSF53639">
    <property type="entry name" value="AraD/HMP-PK domain-like"/>
    <property type="match status" value="1"/>
</dbReference>
<dbReference type="GO" id="GO:0046872">
    <property type="term" value="F:metal ion binding"/>
    <property type="evidence" value="ECO:0007669"/>
    <property type="project" value="UniProtKB-KW"/>
</dbReference>
<dbReference type="GO" id="GO:0016832">
    <property type="term" value="F:aldehyde-lyase activity"/>
    <property type="evidence" value="ECO:0007669"/>
    <property type="project" value="TreeGrafter"/>
</dbReference>
<evidence type="ECO:0000256" key="1">
    <source>
        <dbReference type="ARBA" id="ARBA00022723"/>
    </source>
</evidence>
<dbReference type="SMART" id="SM01007">
    <property type="entry name" value="Aldolase_II"/>
    <property type="match status" value="1"/>
</dbReference>
<feature type="domain" description="Class II aldolase/adducin N-terminal" evidence="3">
    <location>
        <begin position="8"/>
        <end position="186"/>
    </location>
</feature>
<evidence type="ECO:0000313" key="5">
    <source>
        <dbReference type="Proteomes" id="UP000231179"/>
    </source>
</evidence>
<dbReference type="Pfam" id="PF00596">
    <property type="entry name" value="Aldolase_II"/>
    <property type="match status" value="1"/>
</dbReference>
<dbReference type="Gene3D" id="3.40.225.10">
    <property type="entry name" value="Class II aldolase/adducin N-terminal domain"/>
    <property type="match status" value="1"/>
</dbReference>
<evidence type="ECO:0000256" key="2">
    <source>
        <dbReference type="ARBA" id="ARBA00023239"/>
    </source>
</evidence>
<dbReference type="Proteomes" id="UP000231179">
    <property type="component" value="Chromosome"/>
</dbReference>
<dbReference type="EMBL" id="CP024870">
    <property type="protein sequence ID" value="ATX71114.1"/>
    <property type="molecule type" value="Genomic_DNA"/>
</dbReference>
<reference evidence="4 5" key="1">
    <citation type="submission" date="2017-11" db="EMBL/GenBank/DDBJ databases">
        <title>Complete genome sequence of Spiroplasma clarkii CN-5 (DSM 19994).</title>
        <authorList>
            <person name="Tsai Y.-M."/>
            <person name="Chang A."/>
            <person name="Lo W.-S."/>
            <person name="Kuo C.-H."/>
        </authorList>
    </citation>
    <scope>NUCLEOTIDE SEQUENCE [LARGE SCALE GENOMIC DNA]</scope>
    <source>
        <strain evidence="4 5">CN-5</strain>
    </source>
</reference>
<dbReference type="InterPro" id="IPR036409">
    <property type="entry name" value="Aldolase_II/adducin_N_sf"/>
</dbReference>
<dbReference type="AlphaFoldDB" id="A0A2K8KN61"/>
<dbReference type="InterPro" id="IPR050197">
    <property type="entry name" value="Aldolase_class_II_sugar_metab"/>
</dbReference>
<proteinExistence type="predicted"/>
<dbReference type="InterPro" id="IPR001303">
    <property type="entry name" value="Aldolase_II/adducin_N"/>
</dbReference>
<protein>
    <submittedName>
        <fullName evidence="4">L-fuculose-phosphate aldolase</fullName>
    </submittedName>
</protein>
<accession>A0A2K8KN61</accession>
<dbReference type="PANTHER" id="PTHR22789:SF0">
    <property type="entry name" value="3-OXO-TETRONATE 4-PHOSPHATE DECARBOXYLASE-RELATED"/>
    <property type="match status" value="1"/>
</dbReference>
<name>A0A2K8KN61_9MOLU</name>
<keyword evidence="2" id="KW-0456">Lyase</keyword>
<keyword evidence="5" id="KW-1185">Reference proteome</keyword>
<dbReference type="RefSeq" id="WP_100254655.1">
    <property type="nucleotide sequence ID" value="NZ_CP024870.1"/>
</dbReference>
<gene>
    <name evidence="4" type="primary">fucA</name>
    <name evidence="4" type="ORF">SCLAR_v1c08010</name>
</gene>
<sequence>MLLEKERNLLVKYGKKIFENNLTVGTGGNLSIYNRELNLVALTPSAIPYKKIKPEDICVVDLNGKEVECKQKTTSEIAMHLEIYRQRADVNAVIHSHAKYSTIFAVLHKELQPILHVFGFAGTKTVQVAPYATYGTKKMAEVVCQTLGPTAYNVLLANHGNLSVGVDIESTYNVLEELEFCAEIQWKAECIGKPELISDAEIDNLINKFYHEGY</sequence>
<evidence type="ECO:0000313" key="4">
    <source>
        <dbReference type="EMBL" id="ATX71114.1"/>
    </source>
</evidence>
<keyword evidence="1" id="KW-0479">Metal-binding</keyword>
<dbReference type="PANTHER" id="PTHR22789">
    <property type="entry name" value="FUCULOSE PHOSPHATE ALDOLASE"/>
    <property type="match status" value="1"/>
</dbReference>
<dbReference type="GO" id="GO:0019323">
    <property type="term" value="P:pentose catabolic process"/>
    <property type="evidence" value="ECO:0007669"/>
    <property type="project" value="TreeGrafter"/>
</dbReference>